<dbReference type="Pfam" id="PF08308">
    <property type="entry name" value="PEGA"/>
    <property type="match status" value="1"/>
</dbReference>
<feature type="domain" description="PEGA" evidence="2">
    <location>
        <begin position="65"/>
        <end position="110"/>
    </location>
</feature>
<gene>
    <name evidence="3" type="ORF">S01H1_82133</name>
</gene>
<keyword evidence="1" id="KW-0812">Transmembrane</keyword>
<keyword evidence="1" id="KW-1133">Transmembrane helix</keyword>
<feature type="transmembrane region" description="Helical" evidence="1">
    <location>
        <begin position="34"/>
        <end position="55"/>
    </location>
</feature>
<feature type="non-terminal residue" evidence="3">
    <location>
        <position position="1"/>
    </location>
</feature>
<dbReference type="InterPro" id="IPR013229">
    <property type="entry name" value="PEGA"/>
</dbReference>
<organism evidence="3">
    <name type="scientific">marine sediment metagenome</name>
    <dbReference type="NCBI Taxonomy" id="412755"/>
    <lineage>
        <taxon>unclassified sequences</taxon>
        <taxon>metagenomes</taxon>
        <taxon>ecological metagenomes</taxon>
    </lineage>
</organism>
<evidence type="ECO:0000313" key="3">
    <source>
        <dbReference type="EMBL" id="GAG47774.1"/>
    </source>
</evidence>
<evidence type="ECO:0000256" key="1">
    <source>
        <dbReference type="SAM" id="Phobius"/>
    </source>
</evidence>
<feature type="non-terminal residue" evidence="3">
    <location>
        <position position="199"/>
    </location>
</feature>
<proteinExistence type="predicted"/>
<name>X0XWM4_9ZZZZ</name>
<dbReference type="EMBL" id="BARS01055656">
    <property type="protein sequence ID" value="GAG47774.1"/>
    <property type="molecule type" value="Genomic_DNA"/>
</dbReference>
<dbReference type="AlphaFoldDB" id="X0XWM4"/>
<sequence>KKKRKPIRRSPQPSDTQENQIEVRLKPILGISPGTYLSILYGIVILFILFMLLFFKGLRDQGEYIQVTTFPPGASVKIDGLYVGSSPCEALVLKGFHNVTISKPHFEPFVLKDTFQGPVFATLFFRPRRRLQINLELSDLKGLSRQALIDFSANPHIPEILSETVWAGYNSPSGNDELYYFLDRAKYFVTNSLQLHDFI</sequence>
<comment type="caution">
    <text evidence="3">The sequence shown here is derived from an EMBL/GenBank/DDBJ whole genome shotgun (WGS) entry which is preliminary data.</text>
</comment>
<evidence type="ECO:0000259" key="2">
    <source>
        <dbReference type="Pfam" id="PF08308"/>
    </source>
</evidence>
<keyword evidence="1" id="KW-0472">Membrane</keyword>
<reference evidence="3" key="1">
    <citation type="journal article" date="2014" name="Front. Microbiol.">
        <title>High frequency of phylogenetically diverse reductive dehalogenase-homologous genes in deep subseafloor sedimentary metagenomes.</title>
        <authorList>
            <person name="Kawai M."/>
            <person name="Futagami T."/>
            <person name="Toyoda A."/>
            <person name="Takaki Y."/>
            <person name="Nishi S."/>
            <person name="Hori S."/>
            <person name="Arai W."/>
            <person name="Tsubouchi T."/>
            <person name="Morono Y."/>
            <person name="Uchiyama I."/>
            <person name="Ito T."/>
            <person name="Fujiyama A."/>
            <person name="Inagaki F."/>
            <person name="Takami H."/>
        </authorList>
    </citation>
    <scope>NUCLEOTIDE SEQUENCE</scope>
    <source>
        <strain evidence="3">Expedition CK06-06</strain>
    </source>
</reference>
<protein>
    <recommendedName>
        <fullName evidence="2">PEGA domain-containing protein</fullName>
    </recommendedName>
</protein>
<accession>X0XWM4</accession>